<dbReference type="EMBL" id="LC102729">
    <property type="protein sequence ID" value="BAU16342.1"/>
    <property type="molecule type" value="Genomic_DNA"/>
</dbReference>
<proteinExistence type="predicted"/>
<accession>A0A0S3UFY7</accession>
<keyword evidence="2" id="KW-1185">Reference proteome</keyword>
<sequence>MARGIGSTKRRQELSKRAARLKNQGFTLSEISTLTGIPRDKVHMRVKLGERLLSLE</sequence>
<name>A0A0S3UFY7_9CAUD</name>
<protein>
    <submittedName>
        <fullName evidence="1">Uncharacterized protein</fullName>
    </submittedName>
</protein>
<dbReference type="KEGG" id="vg:40080208"/>
<reference evidence="1" key="1">
    <citation type="journal article" date="2016" name="Genome Announc.">
        <title>Complete Genome Sequences of Broad-Host-Range Pseudomonas aeruginosa Bacteriophages phiR18 and phiS12-1.</title>
        <authorList>
            <person name="Furusawa T."/>
            <person name="Iwano H."/>
            <person name="Higuchi H."/>
            <person name="Usui M."/>
            <person name="Maruyama F."/>
            <person name="Nakagawa I."/>
            <person name="Yokota H."/>
            <person name="Tamura Y."/>
        </authorList>
    </citation>
    <scope>NUCLEOTIDE SEQUENCE [LARGE SCALE GENOMIC DNA]</scope>
</reference>
<dbReference type="GeneID" id="40080208"/>
<dbReference type="Proteomes" id="UP000221614">
    <property type="component" value="Segment"/>
</dbReference>
<dbReference type="RefSeq" id="YP_009604314.1">
    <property type="nucleotide sequence ID" value="NC_041964.1"/>
</dbReference>
<evidence type="ECO:0000313" key="2">
    <source>
        <dbReference type="Proteomes" id="UP000221614"/>
    </source>
</evidence>
<organism evidence="1 2">
    <name type="scientific">Pseudomonas phage phiR18</name>
    <dbReference type="NCBI Taxonomy" id="1752027"/>
    <lineage>
        <taxon>Viruses</taxon>
        <taxon>Duplodnaviria</taxon>
        <taxon>Heunggongvirae</taxon>
        <taxon>Uroviricota</taxon>
        <taxon>Caudoviricetes</taxon>
        <taxon>Kochitakasuvirus</taxon>
        <taxon>Kochitakasuvirus R18</taxon>
    </lineage>
</organism>
<evidence type="ECO:0000313" key="1">
    <source>
        <dbReference type="EMBL" id="BAU16342.1"/>
    </source>
</evidence>